<reference evidence="3" key="3">
    <citation type="submission" date="2020-12" db="UniProtKB">
        <authorList>
            <consortium name="EnsemblPlants"/>
        </authorList>
    </citation>
    <scope>IDENTIFICATION</scope>
</reference>
<protein>
    <submittedName>
        <fullName evidence="2 3">Uncharacterized protein</fullName>
    </submittedName>
</protein>
<evidence type="ECO:0000313" key="3">
    <source>
        <dbReference type="EnsemblPlants" id="Pp3c17_10010V3.1"/>
    </source>
</evidence>
<accession>A0A2K1J3C6</accession>
<feature type="compositionally biased region" description="Pro residues" evidence="1">
    <location>
        <begin position="1"/>
        <end position="14"/>
    </location>
</feature>
<dbReference type="InParanoid" id="A0A2K1J3C6"/>
<reference evidence="2 4" key="2">
    <citation type="journal article" date="2018" name="Plant J.">
        <title>The Physcomitrella patens chromosome-scale assembly reveals moss genome structure and evolution.</title>
        <authorList>
            <person name="Lang D."/>
            <person name="Ullrich K.K."/>
            <person name="Murat F."/>
            <person name="Fuchs J."/>
            <person name="Jenkins J."/>
            <person name="Haas F.B."/>
            <person name="Piednoel M."/>
            <person name="Gundlach H."/>
            <person name="Van Bel M."/>
            <person name="Meyberg R."/>
            <person name="Vives C."/>
            <person name="Morata J."/>
            <person name="Symeonidi A."/>
            <person name="Hiss M."/>
            <person name="Muchero W."/>
            <person name="Kamisugi Y."/>
            <person name="Saleh O."/>
            <person name="Blanc G."/>
            <person name="Decker E.L."/>
            <person name="van Gessel N."/>
            <person name="Grimwood J."/>
            <person name="Hayes R.D."/>
            <person name="Graham S.W."/>
            <person name="Gunter L.E."/>
            <person name="McDaniel S.F."/>
            <person name="Hoernstein S.N.W."/>
            <person name="Larsson A."/>
            <person name="Li F.W."/>
            <person name="Perroud P.F."/>
            <person name="Phillips J."/>
            <person name="Ranjan P."/>
            <person name="Rokshar D.S."/>
            <person name="Rothfels C.J."/>
            <person name="Schneider L."/>
            <person name="Shu S."/>
            <person name="Stevenson D.W."/>
            <person name="Thummler F."/>
            <person name="Tillich M."/>
            <person name="Villarreal Aguilar J.C."/>
            <person name="Widiez T."/>
            <person name="Wong G.K."/>
            <person name="Wymore A."/>
            <person name="Zhang Y."/>
            <person name="Zimmer A.D."/>
            <person name="Quatrano R.S."/>
            <person name="Mayer K.F.X."/>
            <person name="Goodstein D."/>
            <person name="Casacuberta J.M."/>
            <person name="Vandepoele K."/>
            <person name="Reski R."/>
            <person name="Cuming A.C."/>
            <person name="Tuskan G.A."/>
            <person name="Maumus F."/>
            <person name="Salse J."/>
            <person name="Schmutz J."/>
            <person name="Rensing S.A."/>
        </authorList>
    </citation>
    <scope>NUCLEOTIDE SEQUENCE [LARGE SCALE GENOMIC DNA]</scope>
    <source>
        <strain evidence="3 4">cv. Gransden 2004</strain>
    </source>
</reference>
<proteinExistence type="predicted"/>
<dbReference type="Gramene" id="Pp3c17_10010V3.1">
    <property type="protein sequence ID" value="Pp3c17_10010V3.1"/>
    <property type="gene ID" value="Pp3c17_10010"/>
</dbReference>
<feature type="region of interest" description="Disordered" evidence="1">
    <location>
        <begin position="1"/>
        <end position="20"/>
    </location>
</feature>
<evidence type="ECO:0000313" key="2">
    <source>
        <dbReference type="EMBL" id="PNR36027.1"/>
    </source>
</evidence>
<name>A0A2K1J3C6_PHYPA</name>
<evidence type="ECO:0000256" key="1">
    <source>
        <dbReference type="SAM" id="MobiDB-lite"/>
    </source>
</evidence>
<dbReference type="EnsemblPlants" id="Pp3c17_10010V3.2">
    <property type="protein sequence ID" value="Pp3c17_10010V3.2"/>
    <property type="gene ID" value="Pp3c17_10010"/>
</dbReference>
<dbReference type="Proteomes" id="UP000006727">
    <property type="component" value="Chromosome 17"/>
</dbReference>
<sequence>MPLVPTPTPNPPSLSSPNSALPCTAVPSSSPSAHFLLLYCSRDSRHPFAFPMPVILRTHHCHLHPNVICTATCPFPRLSFPCLPASQIITICHYHGVRFYGSSRSTQVELMWVRIFYSGACL</sequence>
<dbReference type="Gramene" id="Pp3c17_10010V3.2">
    <property type="protein sequence ID" value="Pp3c17_10010V3.2"/>
    <property type="gene ID" value="Pp3c17_10010"/>
</dbReference>
<gene>
    <name evidence="2" type="ORF">PHYPA_021877</name>
</gene>
<dbReference type="EMBL" id="ABEU02000017">
    <property type="protein sequence ID" value="PNR36027.1"/>
    <property type="molecule type" value="Genomic_DNA"/>
</dbReference>
<reference evidence="2 4" key="1">
    <citation type="journal article" date="2008" name="Science">
        <title>The Physcomitrella genome reveals evolutionary insights into the conquest of land by plants.</title>
        <authorList>
            <person name="Rensing S."/>
            <person name="Lang D."/>
            <person name="Zimmer A."/>
            <person name="Terry A."/>
            <person name="Salamov A."/>
            <person name="Shapiro H."/>
            <person name="Nishiyama T."/>
            <person name="Perroud P.-F."/>
            <person name="Lindquist E."/>
            <person name="Kamisugi Y."/>
            <person name="Tanahashi T."/>
            <person name="Sakakibara K."/>
            <person name="Fujita T."/>
            <person name="Oishi K."/>
            <person name="Shin-I T."/>
            <person name="Kuroki Y."/>
            <person name="Toyoda A."/>
            <person name="Suzuki Y."/>
            <person name="Hashimoto A."/>
            <person name="Yamaguchi K."/>
            <person name="Sugano A."/>
            <person name="Kohara Y."/>
            <person name="Fujiyama A."/>
            <person name="Anterola A."/>
            <person name="Aoki S."/>
            <person name="Ashton N."/>
            <person name="Barbazuk W.B."/>
            <person name="Barker E."/>
            <person name="Bennetzen J."/>
            <person name="Bezanilla M."/>
            <person name="Blankenship R."/>
            <person name="Cho S.H."/>
            <person name="Dutcher S."/>
            <person name="Estelle M."/>
            <person name="Fawcett J.A."/>
            <person name="Gundlach H."/>
            <person name="Hanada K."/>
            <person name="Heyl A."/>
            <person name="Hicks K.A."/>
            <person name="Hugh J."/>
            <person name="Lohr M."/>
            <person name="Mayer K."/>
            <person name="Melkozernov A."/>
            <person name="Murata T."/>
            <person name="Nelson D."/>
            <person name="Pils B."/>
            <person name="Prigge M."/>
            <person name="Reiss B."/>
            <person name="Renner T."/>
            <person name="Rombauts S."/>
            <person name="Rushton P."/>
            <person name="Sanderfoot A."/>
            <person name="Schween G."/>
            <person name="Shiu S.-H."/>
            <person name="Stueber K."/>
            <person name="Theodoulou F.L."/>
            <person name="Tu H."/>
            <person name="Van de Peer Y."/>
            <person name="Verrier P.J."/>
            <person name="Waters E."/>
            <person name="Wood A."/>
            <person name="Yang L."/>
            <person name="Cove D."/>
            <person name="Cuming A."/>
            <person name="Hasebe M."/>
            <person name="Lucas S."/>
            <person name="Mishler D.B."/>
            <person name="Reski R."/>
            <person name="Grigoriev I."/>
            <person name="Quatrano R.S."/>
            <person name="Boore J.L."/>
        </authorList>
    </citation>
    <scope>NUCLEOTIDE SEQUENCE [LARGE SCALE GENOMIC DNA]</scope>
    <source>
        <strain evidence="3 4">cv. Gransden 2004</strain>
    </source>
</reference>
<dbReference type="EnsemblPlants" id="Pp3c17_10010V3.1">
    <property type="protein sequence ID" value="Pp3c17_10010V3.1"/>
    <property type="gene ID" value="Pp3c17_10010"/>
</dbReference>
<keyword evidence="4" id="KW-1185">Reference proteome</keyword>
<evidence type="ECO:0000313" key="4">
    <source>
        <dbReference type="Proteomes" id="UP000006727"/>
    </source>
</evidence>
<dbReference type="AlphaFoldDB" id="A0A2K1J3C6"/>
<organism evidence="2">
    <name type="scientific">Physcomitrium patens</name>
    <name type="common">Spreading-leaved earth moss</name>
    <name type="synonym">Physcomitrella patens</name>
    <dbReference type="NCBI Taxonomy" id="3218"/>
    <lineage>
        <taxon>Eukaryota</taxon>
        <taxon>Viridiplantae</taxon>
        <taxon>Streptophyta</taxon>
        <taxon>Embryophyta</taxon>
        <taxon>Bryophyta</taxon>
        <taxon>Bryophytina</taxon>
        <taxon>Bryopsida</taxon>
        <taxon>Funariidae</taxon>
        <taxon>Funariales</taxon>
        <taxon>Funariaceae</taxon>
        <taxon>Physcomitrium</taxon>
    </lineage>
</organism>